<comment type="caution">
    <text evidence="1">The sequence shown here is derived from an EMBL/GenBank/DDBJ whole genome shotgun (WGS) entry which is preliminary data.</text>
</comment>
<gene>
    <name evidence="1" type="ORF">WJX72_002439</name>
</gene>
<sequence>MNDNAAAVWISTVTATSTLSPLRLSTSGDYFEPGEPLIITVDDGEEDLLRALVKFVYTKELDLTEERALALSETGLSLSTALEVCQLKDSRDCHSRGVTMLFDLAALCVLKAFSDLDAVWADEAQRSAFLDLPLGALKARSSRRRFCGTETSV</sequence>
<evidence type="ECO:0000313" key="1">
    <source>
        <dbReference type="EMBL" id="KAK9823390.1"/>
    </source>
</evidence>
<evidence type="ECO:0000313" key="2">
    <source>
        <dbReference type="Proteomes" id="UP001489004"/>
    </source>
</evidence>
<dbReference type="AlphaFoldDB" id="A0AAW1QPH7"/>
<organism evidence="1 2">
    <name type="scientific">[Myrmecia] bisecta</name>
    <dbReference type="NCBI Taxonomy" id="41462"/>
    <lineage>
        <taxon>Eukaryota</taxon>
        <taxon>Viridiplantae</taxon>
        <taxon>Chlorophyta</taxon>
        <taxon>core chlorophytes</taxon>
        <taxon>Trebouxiophyceae</taxon>
        <taxon>Trebouxiales</taxon>
        <taxon>Trebouxiaceae</taxon>
        <taxon>Myrmecia</taxon>
    </lineage>
</organism>
<protein>
    <recommendedName>
        <fullName evidence="3">BTB domain-containing protein</fullName>
    </recommendedName>
</protein>
<reference evidence="1 2" key="1">
    <citation type="journal article" date="2024" name="Nat. Commun.">
        <title>Phylogenomics reveals the evolutionary origins of lichenization in chlorophyte algae.</title>
        <authorList>
            <person name="Puginier C."/>
            <person name="Libourel C."/>
            <person name="Otte J."/>
            <person name="Skaloud P."/>
            <person name="Haon M."/>
            <person name="Grisel S."/>
            <person name="Petersen M."/>
            <person name="Berrin J.G."/>
            <person name="Delaux P.M."/>
            <person name="Dal Grande F."/>
            <person name="Keller J."/>
        </authorList>
    </citation>
    <scope>NUCLEOTIDE SEQUENCE [LARGE SCALE GENOMIC DNA]</scope>
    <source>
        <strain evidence="1 2">SAG 2043</strain>
    </source>
</reference>
<name>A0AAW1QPH7_9CHLO</name>
<accession>A0AAW1QPH7</accession>
<dbReference type="EMBL" id="JALJOR010000002">
    <property type="protein sequence ID" value="KAK9823390.1"/>
    <property type="molecule type" value="Genomic_DNA"/>
</dbReference>
<dbReference type="Proteomes" id="UP001489004">
    <property type="component" value="Unassembled WGS sequence"/>
</dbReference>
<proteinExistence type="predicted"/>
<keyword evidence="2" id="KW-1185">Reference proteome</keyword>
<evidence type="ECO:0008006" key="3">
    <source>
        <dbReference type="Google" id="ProtNLM"/>
    </source>
</evidence>